<keyword evidence="2" id="KW-0472">Membrane</keyword>
<dbReference type="Pfam" id="PF00169">
    <property type="entry name" value="PH"/>
    <property type="match status" value="1"/>
</dbReference>
<evidence type="ECO:0000313" key="5">
    <source>
        <dbReference type="Proteomes" id="UP000289886"/>
    </source>
</evidence>
<accession>A0A662YN87</accession>
<sequence length="198" mass="22164">MIIMDIIKMNTSYVGTVRASSVLRRWKRSWFDLWVDGNLVFYQDETRRDYEDRVRLKYKCTNVKAGSECTGVEPPDGISRHCLVIIYMKNGSTLILCAGSEDEALAWKLTMLEAKANPVHFYNPYDENYHAVPVDGHNAVYISPGYPGYGYGAAAGVPHVVVQQRPCGMLGEEVALGMLAGMATGAALRTLMWIPFWC</sequence>
<protein>
    <submittedName>
        <fullName evidence="4">Pleckstrin homology domain-containing family B member 1</fullName>
    </submittedName>
</protein>
<dbReference type="Gene3D" id="2.30.29.30">
    <property type="entry name" value="Pleckstrin-homology domain (PH domain)/Phosphotyrosine-binding domain (PTB)"/>
    <property type="match status" value="1"/>
</dbReference>
<dbReference type="PANTHER" id="PTHR14309">
    <property type="entry name" value="EXPRESSED PROTEIN"/>
    <property type="match status" value="1"/>
</dbReference>
<dbReference type="EMBL" id="SCEB01000842">
    <property type="protein sequence ID" value="RXM98027.1"/>
    <property type="molecule type" value="Genomic_DNA"/>
</dbReference>
<dbReference type="InterPro" id="IPR039680">
    <property type="entry name" value="PLEKHB1/2"/>
</dbReference>
<evidence type="ECO:0000256" key="1">
    <source>
        <dbReference type="ARBA" id="ARBA00004370"/>
    </source>
</evidence>
<evidence type="ECO:0000259" key="3">
    <source>
        <dbReference type="PROSITE" id="PS50003"/>
    </source>
</evidence>
<dbReference type="InterPro" id="IPR001849">
    <property type="entry name" value="PH_domain"/>
</dbReference>
<dbReference type="AlphaFoldDB" id="A0A662YN87"/>
<name>A0A662YN87_ACIRT</name>
<dbReference type="InterPro" id="IPR011993">
    <property type="entry name" value="PH-like_dom_sf"/>
</dbReference>
<dbReference type="Proteomes" id="UP000289886">
    <property type="component" value="Unassembled WGS sequence"/>
</dbReference>
<organism evidence="4 5">
    <name type="scientific">Acipenser ruthenus</name>
    <name type="common">Sterlet sturgeon</name>
    <dbReference type="NCBI Taxonomy" id="7906"/>
    <lineage>
        <taxon>Eukaryota</taxon>
        <taxon>Metazoa</taxon>
        <taxon>Chordata</taxon>
        <taxon>Craniata</taxon>
        <taxon>Vertebrata</taxon>
        <taxon>Euteleostomi</taxon>
        <taxon>Actinopterygii</taxon>
        <taxon>Chondrostei</taxon>
        <taxon>Acipenseriformes</taxon>
        <taxon>Acipenseridae</taxon>
        <taxon>Acipenser</taxon>
    </lineage>
</organism>
<evidence type="ECO:0000256" key="2">
    <source>
        <dbReference type="ARBA" id="ARBA00023136"/>
    </source>
</evidence>
<reference evidence="4 5" key="1">
    <citation type="submission" date="2019-01" db="EMBL/GenBank/DDBJ databases">
        <title>Draft Genome and Complete Hox-Cluster Characterization of the Sterlet Sturgeon (Acipenser ruthenus).</title>
        <authorList>
            <person name="Wei Q."/>
        </authorList>
    </citation>
    <scope>NUCLEOTIDE SEQUENCE [LARGE SCALE GENOMIC DNA]</scope>
    <source>
        <strain evidence="4">WHYD16114868_AA</strain>
        <tissue evidence="4">Blood</tissue>
    </source>
</reference>
<dbReference type="GO" id="GO:0016020">
    <property type="term" value="C:membrane"/>
    <property type="evidence" value="ECO:0007669"/>
    <property type="project" value="UniProtKB-SubCell"/>
</dbReference>
<feature type="domain" description="PH" evidence="3">
    <location>
        <begin position="10"/>
        <end position="116"/>
    </location>
</feature>
<dbReference type="FunFam" id="2.30.29.30:FF:000073">
    <property type="entry name" value="Pleckstrin homology domain-containing family B member 2"/>
    <property type="match status" value="1"/>
</dbReference>
<dbReference type="GO" id="GO:0045595">
    <property type="term" value="P:regulation of cell differentiation"/>
    <property type="evidence" value="ECO:0007669"/>
    <property type="project" value="TreeGrafter"/>
</dbReference>
<comment type="subcellular location">
    <subcellularLocation>
        <location evidence="1">Membrane</location>
    </subcellularLocation>
</comment>
<comment type="caution">
    <text evidence="4">The sequence shown here is derived from an EMBL/GenBank/DDBJ whole genome shotgun (WGS) entry which is preliminary data.</text>
</comment>
<dbReference type="PANTHER" id="PTHR14309:SF7">
    <property type="entry name" value="PLECKSTRIN HOMOLOGY DOMAIN-CONTAINING FAMILY B MEMBER 1"/>
    <property type="match status" value="1"/>
</dbReference>
<dbReference type="SUPFAM" id="SSF50729">
    <property type="entry name" value="PH domain-like"/>
    <property type="match status" value="1"/>
</dbReference>
<gene>
    <name evidence="4" type="ORF">EOD39_13678</name>
</gene>
<evidence type="ECO:0000313" key="4">
    <source>
        <dbReference type="EMBL" id="RXM98027.1"/>
    </source>
</evidence>
<keyword evidence="5" id="KW-1185">Reference proteome</keyword>
<dbReference type="PROSITE" id="PS50003">
    <property type="entry name" value="PH_DOMAIN"/>
    <property type="match status" value="1"/>
</dbReference>
<proteinExistence type="predicted"/>